<evidence type="ECO:0000313" key="4">
    <source>
        <dbReference type="RefSeq" id="XP_033584040.1"/>
    </source>
</evidence>
<keyword evidence="3" id="KW-1185">Reference proteome</keyword>
<dbReference type="EMBL" id="MU003692">
    <property type="protein sequence ID" value="KAF2817076.1"/>
    <property type="molecule type" value="Genomic_DNA"/>
</dbReference>
<evidence type="ECO:0000256" key="1">
    <source>
        <dbReference type="SAM" id="SignalP"/>
    </source>
</evidence>
<dbReference type="OrthoDB" id="9451547at2759"/>
<reference evidence="4" key="2">
    <citation type="submission" date="2020-04" db="EMBL/GenBank/DDBJ databases">
        <authorList>
            <consortium name="NCBI Genome Project"/>
        </authorList>
    </citation>
    <scope>NUCLEOTIDE SEQUENCE</scope>
    <source>
        <strain evidence="4">CBS 304.34</strain>
    </source>
</reference>
<keyword evidence="1" id="KW-0732">Signal</keyword>
<gene>
    <name evidence="2 4" type="ORF">BDZ99DRAFT_8476</name>
</gene>
<dbReference type="PANTHER" id="PTHR35043">
    <property type="entry name" value="TRANSCRIPTION FACTOR DOMAIN-CONTAINING PROTEIN"/>
    <property type="match status" value="1"/>
</dbReference>
<reference evidence="2 4" key="1">
    <citation type="journal article" date="2020" name="Stud. Mycol.">
        <title>101 Dothideomycetes genomes: a test case for predicting lifestyles and emergence of pathogens.</title>
        <authorList>
            <person name="Haridas S."/>
            <person name="Albert R."/>
            <person name="Binder M."/>
            <person name="Bloem J."/>
            <person name="Labutti K."/>
            <person name="Salamov A."/>
            <person name="Andreopoulos B."/>
            <person name="Baker S."/>
            <person name="Barry K."/>
            <person name="Bills G."/>
            <person name="Bluhm B."/>
            <person name="Cannon C."/>
            <person name="Castanera R."/>
            <person name="Culley D."/>
            <person name="Daum C."/>
            <person name="Ezra D."/>
            <person name="Gonzalez J."/>
            <person name="Henrissat B."/>
            <person name="Kuo A."/>
            <person name="Liang C."/>
            <person name="Lipzen A."/>
            <person name="Lutzoni F."/>
            <person name="Magnuson J."/>
            <person name="Mondo S."/>
            <person name="Nolan M."/>
            <person name="Ohm R."/>
            <person name="Pangilinan J."/>
            <person name="Park H.-J."/>
            <person name="Ramirez L."/>
            <person name="Alfaro M."/>
            <person name="Sun H."/>
            <person name="Tritt A."/>
            <person name="Yoshinaga Y."/>
            <person name="Zwiers L.-H."/>
            <person name="Turgeon B."/>
            <person name="Goodwin S."/>
            <person name="Spatafora J."/>
            <person name="Crous P."/>
            <person name="Grigoriev I."/>
        </authorList>
    </citation>
    <scope>NUCLEOTIDE SEQUENCE</scope>
    <source>
        <strain evidence="2 4">CBS 304.34</strain>
    </source>
</reference>
<feature type="chain" id="PRO_5044629622" evidence="1">
    <location>
        <begin position="18"/>
        <end position="226"/>
    </location>
</feature>
<dbReference type="GeneID" id="54469852"/>
<feature type="signal peptide" evidence="1">
    <location>
        <begin position="1"/>
        <end position="17"/>
    </location>
</feature>
<dbReference type="PANTHER" id="PTHR35043:SF8">
    <property type="entry name" value="DUF4220 DOMAIN-CONTAINING PROTEIN"/>
    <property type="match status" value="1"/>
</dbReference>
<reference evidence="4" key="3">
    <citation type="submission" date="2025-04" db="UniProtKB">
        <authorList>
            <consortium name="RefSeq"/>
        </authorList>
    </citation>
    <scope>IDENTIFICATION</scope>
    <source>
        <strain evidence="4">CBS 304.34</strain>
    </source>
</reference>
<organism evidence="2">
    <name type="scientific">Mytilinidion resinicola</name>
    <dbReference type="NCBI Taxonomy" id="574789"/>
    <lineage>
        <taxon>Eukaryota</taxon>
        <taxon>Fungi</taxon>
        <taxon>Dikarya</taxon>
        <taxon>Ascomycota</taxon>
        <taxon>Pezizomycotina</taxon>
        <taxon>Dothideomycetes</taxon>
        <taxon>Pleosporomycetidae</taxon>
        <taxon>Mytilinidiales</taxon>
        <taxon>Mytilinidiaceae</taxon>
        <taxon>Mytilinidion</taxon>
    </lineage>
</organism>
<evidence type="ECO:0000313" key="2">
    <source>
        <dbReference type="EMBL" id="KAF2817076.1"/>
    </source>
</evidence>
<name>A0A6A6Z7N7_9PEZI</name>
<dbReference type="Proteomes" id="UP000504636">
    <property type="component" value="Unplaced"/>
</dbReference>
<sequence length="226" mass="25678">MTLVWTCLTTIIACTWTILHLNVPHPTESTWTIIRRKAKWMIATILFPEFIFSKAICELHMAIDDLHGMKEKEDILKSLKGDRETGWTVKYGRGAQLLHYMFRVFGQEPVRHLPKNKPATRDAIEIKEPTPPAVSTSGPARYTTFADYSEAARTWTLTHSYFANMGGLLHVGPLHDGPSPSAPYFGFITRHRLDPITTLRLQHYNLGSTTHMPESYSPNISCREPS</sequence>
<accession>A0A6A6Z7N7</accession>
<proteinExistence type="predicted"/>
<dbReference type="RefSeq" id="XP_033584040.1">
    <property type="nucleotide sequence ID" value="XM_033728959.1"/>
</dbReference>
<dbReference type="AlphaFoldDB" id="A0A6A6Z7N7"/>
<protein>
    <submittedName>
        <fullName evidence="2 4">Uncharacterized protein</fullName>
    </submittedName>
</protein>
<evidence type="ECO:0000313" key="3">
    <source>
        <dbReference type="Proteomes" id="UP000504636"/>
    </source>
</evidence>